<dbReference type="PaxDb" id="3708-A0A078HUD0"/>
<protein>
    <submittedName>
        <fullName evidence="1">(rape) hypothetical protein</fullName>
    </submittedName>
    <submittedName>
        <fullName evidence="2">BnaA02g26920D protein</fullName>
    </submittedName>
</protein>
<keyword evidence="3" id="KW-1185">Reference proteome</keyword>
<gene>
    <name evidence="2" type="primary">BnaA02g26920D</name>
    <name evidence="1" type="ORF">DARMORV10_A02P31970.1</name>
    <name evidence="2" type="ORF">GSBRNA2T00069572001</name>
</gene>
<proteinExistence type="predicted"/>
<evidence type="ECO:0000313" key="3">
    <source>
        <dbReference type="Proteomes" id="UP000028999"/>
    </source>
</evidence>
<reference evidence="2 3" key="1">
    <citation type="journal article" date="2014" name="Science">
        <title>Plant genetics. Early allopolyploid evolution in the post-Neolithic Brassica napus oilseed genome.</title>
        <authorList>
            <person name="Chalhoub B."/>
            <person name="Denoeud F."/>
            <person name="Liu S."/>
            <person name="Parkin I.A."/>
            <person name="Tang H."/>
            <person name="Wang X."/>
            <person name="Chiquet J."/>
            <person name="Belcram H."/>
            <person name="Tong C."/>
            <person name="Samans B."/>
            <person name="Correa M."/>
            <person name="Da Silva C."/>
            <person name="Just J."/>
            <person name="Falentin C."/>
            <person name="Koh C.S."/>
            <person name="Le Clainche I."/>
            <person name="Bernard M."/>
            <person name="Bento P."/>
            <person name="Noel B."/>
            <person name="Labadie K."/>
            <person name="Alberti A."/>
            <person name="Charles M."/>
            <person name="Arnaud D."/>
            <person name="Guo H."/>
            <person name="Daviaud C."/>
            <person name="Alamery S."/>
            <person name="Jabbari K."/>
            <person name="Zhao M."/>
            <person name="Edger P.P."/>
            <person name="Chelaifa H."/>
            <person name="Tack D."/>
            <person name="Lassalle G."/>
            <person name="Mestiri I."/>
            <person name="Schnel N."/>
            <person name="Le Paslier M.C."/>
            <person name="Fan G."/>
            <person name="Renault V."/>
            <person name="Bayer P.E."/>
            <person name="Golicz A.A."/>
            <person name="Manoli S."/>
            <person name="Lee T.H."/>
            <person name="Thi V.H."/>
            <person name="Chalabi S."/>
            <person name="Hu Q."/>
            <person name="Fan C."/>
            <person name="Tollenaere R."/>
            <person name="Lu Y."/>
            <person name="Battail C."/>
            <person name="Shen J."/>
            <person name="Sidebottom C.H."/>
            <person name="Wang X."/>
            <person name="Canaguier A."/>
            <person name="Chauveau A."/>
            <person name="Berard A."/>
            <person name="Deniot G."/>
            <person name="Guan M."/>
            <person name="Liu Z."/>
            <person name="Sun F."/>
            <person name="Lim Y.P."/>
            <person name="Lyons E."/>
            <person name="Town C.D."/>
            <person name="Bancroft I."/>
            <person name="Wang X."/>
            <person name="Meng J."/>
            <person name="Ma J."/>
            <person name="Pires J.C."/>
            <person name="King G.J."/>
            <person name="Brunel D."/>
            <person name="Delourme R."/>
            <person name="Renard M."/>
            <person name="Aury J.M."/>
            <person name="Adams K.L."/>
            <person name="Batley J."/>
            <person name="Snowdon R.J."/>
            <person name="Tost J."/>
            <person name="Edwards D."/>
            <person name="Zhou Y."/>
            <person name="Hua W."/>
            <person name="Sharpe A.G."/>
            <person name="Paterson A.H."/>
            <person name="Guan C."/>
            <person name="Wincker P."/>
        </authorList>
    </citation>
    <scope>NUCLEOTIDE SEQUENCE [LARGE SCALE GENOMIC DNA]</scope>
    <source>
        <strain evidence="3">cv. Darmor-bzh</strain>
    </source>
</reference>
<reference evidence="2" key="2">
    <citation type="submission" date="2014-06" db="EMBL/GenBank/DDBJ databases">
        <authorList>
            <person name="Genoscope - CEA"/>
        </authorList>
    </citation>
    <scope>NUCLEOTIDE SEQUENCE</scope>
</reference>
<evidence type="ECO:0000313" key="2">
    <source>
        <dbReference type="EMBL" id="CDY40378.1"/>
    </source>
</evidence>
<reference evidence="1" key="3">
    <citation type="submission" date="2021-01" db="EMBL/GenBank/DDBJ databases">
        <authorList>
            <consortium name="Genoscope - CEA"/>
            <person name="William W."/>
        </authorList>
    </citation>
    <scope>NUCLEOTIDE SEQUENCE</scope>
</reference>
<name>A0A078HUD0_BRANA</name>
<evidence type="ECO:0000313" key="1">
    <source>
        <dbReference type="EMBL" id="CAF2142900.1"/>
    </source>
</evidence>
<dbReference type="AlphaFoldDB" id="A0A078HUD0"/>
<dbReference type="Gramene" id="CDY40378">
    <property type="protein sequence ID" value="CDY40378"/>
    <property type="gene ID" value="GSBRNA2T00069572001"/>
</dbReference>
<accession>A0A078HUD0</accession>
<dbReference type="Proteomes" id="UP001295469">
    <property type="component" value="Chromosome A02"/>
</dbReference>
<dbReference type="EMBL" id="HG994356">
    <property type="protein sequence ID" value="CAF2142900.1"/>
    <property type="molecule type" value="Genomic_DNA"/>
</dbReference>
<dbReference type="EMBL" id="LK032469">
    <property type="protein sequence ID" value="CDY40378.1"/>
    <property type="molecule type" value="Genomic_DNA"/>
</dbReference>
<dbReference type="Proteomes" id="UP000028999">
    <property type="component" value="Unassembled WGS sequence"/>
</dbReference>
<sequence length="55" mass="6269">MLCFFFYTPSIYRIFSVEALVEYSNADDVFVLSKGLNLRVRGSLQSLLNMATISQ</sequence>
<organism evidence="2 3">
    <name type="scientific">Brassica napus</name>
    <name type="common">Rape</name>
    <dbReference type="NCBI Taxonomy" id="3708"/>
    <lineage>
        <taxon>Eukaryota</taxon>
        <taxon>Viridiplantae</taxon>
        <taxon>Streptophyta</taxon>
        <taxon>Embryophyta</taxon>
        <taxon>Tracheophyta</taxon>
        <taxon>Spermatophyta</taxon>
        <taxon>Magnoliopsida</taxon>
        <taxon>eudicotyledons</taxon>
        <taxon>Gunneridae</taxon>
        <taxon>Pentapetalae</taxon>
        <taxon>rosids</taxon>
        <taxon>malvids</taxon>
        <taxon>Brassicales</taxon>
        <taxon>Brassicaceae</taxon>
        <taxon>Brassiceae</taxon>
        <taxon>Brassica</taxon>
    </lineage>
</organism>